<dbReference type="EMBL" id="JRUN01000076">
    <property type="protein sequence ID" value="KHD84273.1"/>
    <property type="molecule type" value="Genomic_DNA"/>
</dbReference>
<feature type="transmembrane region" description="Helical" evidence="8">
    <location>
        <begin position="191"/>
        <end position="209"/>
    </location>
</feature>
<accession>A0A0A6V9P2</accession>
<feature type="transmembrane region" description="Helical" evidence="8">
    <location>
        <begin position="20"/>
        <end position="42"/>
    </location>
</feature>
<evidence type="ECO:0000256" key="2">
    <source>
        <dbReference type="ARBA" id="ARBA00022448"/>
    </source>
</evidence>
<reference evidence="10 12" key="1">
    <citation type="submission" date="2014-10" db="EMBL/GenBank/DDBJ databases">
        <title>Draft genome of phytase producing Bacillus ginsengihumi strain M2.11.</title>
        <authorList>
            <person name="Toymentseva A."/>
            <person name="Boulygina E.A."/>
            <person name="Kazakov S.V."/>
            <person name="Kayumov I."/>
            <person name="Suleimanova A.D."/>
            <person name="Mardanova A.M."/>
            <person name="Maria S.N."/>
            <person name="Sergey M.Y."/>
            <person name="Sharipova M.R."/>
        </authorList>
    </citation>
    <scope>NUCLEOTIDE SEQUENCE [LARGE SCALE GENOMIC DNA]</scope>
    <source>
        <strain evidence="10 12">M2.11</strain>
    </source>
</reference>
<keyword evidence="4 8" id="KW-0812">Transmembrane</keyword>
<dbReference type="InterPro" id="IPR035906">
    <property type="entry name" value="MetI-like_sf"/>
</dbReference>
<feature type="transmembrane region" description="Helical" evidence="8">
    <location>
        <begin position="80"/>
        <end position="98"/>
    </location>
</feature>
<dbReference type="Proteomes" id="UP000476934">
    <property type="component" value="Unassembled WGS sequence"/>
</dbReference>
<evidence type="ECO:0000256" key="7">
    <source>
        <dbReference type="ARBA" id="ARBA00023136"/>
    </source>
</evidence>
<gene>
    <name evidence="11" type="primary">ehuD</name>
    <name evidence="11" type="ORF">G4D61_06010</name>
    <name evidence="10" type="ORF">NG54_16645</name>
</gene>
<dbReference type="STRING" id="363870.NG54_16645"/>
<dbReference type="Proteomes" id="UP000030588">
    <property type="component" value="Unassembled WGS sequence"/>
</dbReference>
<keyword evidence="13" id="KW-1185">Reference proteome</keyword>
<keyword evidence="5" id="KW-0029">Amino-acid transport</keyword>
<feature type="transmembrane region" description="Helical" evidence="8">
    <location>
        <begin position="49"/>
        <end position="74"/>
    </location>
</feature>
<dbReference type="NCBIfam" id="TIGR03003">
    <property type="entry name" value="ectoine_ehuD"/>
    <property type="match status" value="1"/>
</dbReference>
<reference evidence="11 13" key="2">
    <citation type="submission" date="2020-02" db="EMBL/GenBank/DDBJ databases">
        <authorList>
            <person name="Feng H."/>
        </authorList>
    </citation>
    <scope>NUCLEOTIDE SEQUENCE [LARGE SCALE GENOMIC DNA]</scope>
    <source>
        <strain evidence="11 13">Gsoil 114</strain>
    </source>
</reference>
<keyword evidence="3" id="KW-1003">Cell membrane</keyword>
<evidence type="ECO:0000259" key="9">
    <source>
        <dbReference type="PROSITE" id="PS50928"/>
    </source>
</evidence>
<comment type="similarity">
    <text evidence="8">Belongs to the binding-protein-dependent transport system permease family.</text>
</comment>
<evidence type="ECO:0000256" key="3">
    <source>
        <dbReference type="ARBA" id="ARBA00022475"/>
    </source>
</evidence>
<dbReference type="SUPFAM" id="SSF161098">
    <property type="entry name" value="MetI-like"/>
    <property type="match status" value="1"/>
</dbReference>
<dbReference type="PROSITE" id="PS50928">
    <property type="entry name" value="ABC_TM1"/>
    <property type="match status" value="1"/>
</dbReference>
<evidence type="ECO:0000313" key="11">
    <source>
        <dbReference type="EMBL" id="NEY19522.1"/>
    </source>
</evidence>
<protein>
    <submittedName>
        <fullName evidence="10">Amino acid ABC transporter permease</fullName>
    </submittedName>
    <submittedName>
        <fullName evidence="11">Ectoine/hydroxyectoine ABC transporter permease subunit EhuD</fullName>
    </submittedName>
</protein>
<reference evidence="11 13" key="3">
    <citation type="submission" date="2020-03" db="EMBL/GenBank/DDBJ databases">
        <title>Bacillus aquiflavi sp. nov., isolated from yellow water of strong flavor Chinese baijiu in Yibin region of China.</title>
        <authorList>
            <person name="Xie J."/>
        </authorList>
    </citation>
    <scope>NUCLEOTIDE SEQUENCE [LARGE SCALE GENOMIC DNA]</scope>
    <source>
        <strain evidence="11 13">Gsoil 114</strain>
    </source>
</reference>
<dbReference type="CDD" id="cd06261">
    <property type="entry name" value="TM_PBP2"/>
    <property type="match status" value="1"/>
</dbReference>
<dbReference type="GO" id="GO:0043190">
    <property type="term" value="C:ATP-binding cassette (ABC) transporter complex"/>
    <property type="evidence" value="ECO:0007669"/>
    <property type="project" value="InterPro"/>
</dbReference>
<comment type="caution">
    <text evidence="10">The sequence shown here is derived from an EMBL/GenBank/DDBJ whole genome shotgun (WGS) entry which is preliminary data.</text>
</comment>
<sequence length="230" mass="26023">MWSWHFAVSILPQLLEAMLITVKATVVGFILAIILGLCWTICRRSSFNLLNGAVLAIVVFVRSTPLLVQLYFIFFVFPNFGITLSPFLAGVIGLGLHYSAYLTEVFRTGIDSIPKGQWEAATALNFSRRKMWTNIILPQAIPPIIPMVGNYFIGMFKDTPLLSAITLVEMVQSARLIGAESFRYLEAFTDVGLIFLVLSYPSSLVFRYISRRINYRYDRSYSIKNKEVAK</sequence>
<feature type="transmembrane region" description="Helical" evidence="8">
    <location>
        <begin position="135"/>
        <end position="153"/>
    </location>
</feature>
<evidence type="ECO:0000313" key="13">
    <source>
        <dbReference type="Proteomes" id="UP000476934"/>
    </source>
</evidence>
<dbReference type="InterPro" id="IPR010065">
    <property type="entry name" value="AA_ABC_transptr_permease_3TM"/>
</dbReference>
<dbReference type="OrthoDB" id="9805999at2"/>
<dbReference type="NCBIfam" id="TIGR01726">
    <property type="entry name" value="HEQRo_perm_3TM"/>
    <property type="match status" value="1"/>
</dbReference>
<dbReference type="RefSeq" id="WP_025730081.1">
    <property type="nucleotide sequence ID" value="NZ_JAAIWK010000006.1"/>
</dbReference>
<evidence type="ECO:0000256" key="5">
    <source>
        <dbReference type="ARBA" id="ARBA00022970"/>
    </source>
</evidence>
<evidence type="ECO:0000313" key="12">
    <source>
        <dbReference type="Proteomes" id="UP000030588"/>
    </source>
</evidence>
<evidence type="ECO:0000256" key="6">
    <source>
        <dbReference type="ARBA" id="ARBA00022989"/>
    </source>
</evidence>
<name>A0A0A6V9P2_9BACI</name>
<dbReference type="Pfam" id="PF00528">
    <property type="entry name" value="BPD_transp_1"/>
    <property type="match status" value="1"/>
</dbReference>
<dbReference type="InterPro" id="IPR014341">
    <property type="entry name" value="Ectoine_EhuD"/>
</dbReference>
<keyword evidence="2 8" id="KW-0813">Transport</keyword>
<keyword evidence="6 8" id="KW-1133">Transmembrane helix</keyword>
<dbReference type="InterPro" id="IPR000515">
    <property type="entry name" value="MetI-like"/>
</dbReference>
<dbReference type="PANTHER" id="PTHR30614">
    <property type="entry name" value="MEMBRANE COMPONENT OF AMINO ACID ABC TRANSPORTER"/>
    <property type="match status" value="1"/>
</dbReference>
<evidence type="ECO:0000256" key="8">
    <source>
        <dbReference type="RuleBase" id="RU363032"/>
    </source>
</evidence>
<feature type="domain" description="ABC transmembrane type-1" evidence="9">
    <location>
        <begin position="14"/>
        <end position="206"/>
    </location>
</feature>
<evidence type="ECO:0000313" key="10">
    <source>
        <dbReference type="EMBL" id="KHD84273.1"/>
    </source>
</evidence>
<dbReference type="InterPro" id="IPR043429">
    <property type="entry name" value="ArtM/GltK/GlnP/TcyL/YhdX-like"/>
</dbReference>
<organism evidence="10 12">
    <name type="scientific">Heyndrickxia ginsengihumi</name>
    <dbReference type="NCBI Taxonomy" id="363870"/>
    <lineage>
        <taxon>Bacteria</taxon>
        <taxon>Bacillati</taxon>
        <taxon>Bacillota</taxon>
        <taxon>Bacilli</taxon>
        <taxon>Bacillales</taxon>
        <taxon>Bacillaceae</taxon>
        <taxon>Heyndrickxia</taxon>
    </lineage>
</organism>
<evidence type="ECO:0000256" key="4">
    <source>
        <dbReference type="ARBA" id="ARBA00022692"/>
    </source>
</evidence>
<proteinExistence type="inferred from homology"/>
<dbReference type="PANTHER" id="PTHR30614:SF0">
    <property type="entry name" value="L-CYSTINE TRANSPORT SYSTEM PERMEASE PROTEIN TCYL"/>
    <property type="match status" value="1"/>
</dbReference>
<dbReference type="Gene3D" id="1.10.3720.10">
    <property type="entry name" value="MetI-like"/>
    <property type="match status" value="1"/>
</dbReference>
<keyword evidence="7 8" id="KW-0472">Membrane</keyword>
<dbReference type="GO" id="GO:0006865">
    <property type="term" value="P:amino acid transport"/>
    <property type="evidence" value="ECO:0007669"/>
    <property type="project" value="UniProtKB-KW"/>
</dbReference>
<dbReference type="GO" id="GO:0022857">
    <property type="term" value="F:transmembrane transporter activity"/>
    <property type="evidence" value="ECO:0007669"/>
    <property type="project" value="InterPro"/>
</dbReference>
<comment type="subcellular location">
    <subcellularLocation>
        <location evidence="1 8">Cell membrane</location>
        <topology evidence="1 8">Multi-pass membrane protein</topology>
    </subcellularLocation>
</comment>
<dbReference type="EMBL" id="JAAIWK010000006">
    <property type="protein sequence ID" value="NEY19522.1"/>
    <property type="molecule type" value="Genomic_DNA"/>
</dbReference>
<dbReference type="AlphaFoldDB" id="A0A0A6V9P2"/>
<evidence type="ECO:0000256" key="1">
    <source>
        <dbReference type="ARBA" id="ARBA00004651"/>
    </source>
</evidence>